<dbReference type="AlphaFoldDB" id="A0A6J4RSM3"/>
<feature type="chain" id="PRO_5026755935" description="Glycoside hydrolase family 31 N-terminal domain-containing protein" evidence="2">
    <location>
        <begin position="26"/>
        <end position="413"/>
    </location>
</feature>
<feature type="signal peptide" evidence="2">
    <location>
        <begin position="1"/>
        <end position="25"/>
    </location>
</feature>
<dbReference type="PANTHER" id="PTHR46959">
    <property type="entry name" value="SULFOQUINOVOSIDASE"/>
    <property type="match status" value="1"/>
</dbReference>
<name>A0A6J4RSM3_9ACTN</name>
<dbReference type="InterPro" id="IPR052990">
    <property type="entry name" value="Sulfoquinovosidase_GH31"/>
</dbReference>
<sequence length="413" mass="44863">MADVARLSSLIAVCLCLLGAVPGEAAEIDGERARFTVGDRTAHSLAVRTPSGWHTATKAETVERDGATIRARLATTDPARAIDVVLGPDGEGAERLVAQSPGAAGVRVALDAWRDERYLGFGERSNGVDQRGGVVESYVGEGTYQPEERQVISGFVPPWSIRWRDDASYFPMPWLLSTAGYGVLLDNSETSRFDLRPATGFGVEVDSAAMSLRVLSGPRPADVLRRLTERVGRQPAPAAAWFYGPWFQTGQPNQVPREQEYVKLLRDADAPVSAAETHMRYLPCGAHTTRREAERARTAAFHAAGLATLTYLQEKICATYPGGFDAARKRDALVGRESGEPYVYPAYLGEETPPSRPMGLIDFTAPRAQELFDLLLRDPVEDGHDGWMEDFGESFPPDGRTADGQTGATAHNS</sequence>
<dbReference type="InterPro" id="IPR017853">
    <property type="entry name" value="GH"/>
</dbReference>
<dbReference type="GO" id="GO:0003824">
    <property type="term" value="F:catalytic activity"/>
    <property type="evidence" value="ECO:0007669"/>
    <property type="project" value="InterPro"/>
</dbReference>
<reference evidence="4" key="1">
    <citation type="submission" date="2020-02" db="EMBL/GenBank/DDBJ databases">
        <authorList>
            <person name="Meier V. D."/>
        </authorList>
    </citation>
    <scope>NUCLEOTIDE SEQUENCE</scope>
    <source>
        <strain evidence="4">AVDCRST_MAG85</strain>
    </source>
</reference>
<dbReference type="SUPFAM" id="SSF51445">
    <property type="entry name" value="(Trans)glycosidases"/>
    <property type="match status" value="1"/>
</dbReference>
<evidence type="ECO:0000259" key="3">
    <source>
        <dbReference type="Pfam" id="PF13802"/>
    </source>
</evidence>
<dbReference type="Gene3D" id="3.20.20.80">
    <property type="entry name" value="Glycosidases"/>
    <property type="match status" value="1"/>
</dbReference>
<dbReference type="PANTHER" id="PTHR46959:SF2">
    <property type="entry name" value="SULFOQUINOVOSIDASE"/>
    <property type="match status" value="1"/>
</dbReference>
<accession>A0A6J4RSM3</accession>
<dbReference type="GO" id="GO:0030246">
    <property type="term" value="F:carbohydrate binding"/>
    <property type="evidence" value="ECO:0007669"/>
    <property type="project" value="InterPro"/>
</dbReference>
<organism evidence="4">
    <name type="scientific">uncultured Solirubrobacteraceae bacterium</name>
    <dbReference type="NCBI Taxonomy" id="1162706"/>
    <lineage>
        <taxon>Bacteria</taxon>
        <taxon>Bacillati</taxon>
        <taxon>Actinomycetota</taxon>
        <taxon>Thermoleophilia</taxon>
        <taxon>Solirubrobacterales</taxon>
        <taxon>Solirubrobacteraceae</taxon>
        <taxon>environmental samples</taxon>
    </lineage>
</organism>
<dbReference type="InterPro" id="IPR025887">
    <property type="entry name" value="Glyco_hydro_31_N_dom"/>
</dbReference>
<evidence type="ECO:0000256" key="2">
    <source>
        <dbReference type="SAM" id="SignalP"/>
    </source>
</evidence>
<protein>
    <recommendedName>
        <fullName evidence="3">Glycoside hydrolase family 31 N-terminal domain-containing protein</fullName>
    </recommendedName>
</protein>
<dbReference type="EMBL" id="CADCVT010000028">
    <property type="protein sequence ID" value="CAA9475071.1"/>
    <property type="molecule type" value="Genomic_DNA"/>
</dbReference>
<dbReference type="InterPro" id="IPR011013">
    <property type="entry name" value="Gal_mutarotase_sf_dom"/>
</dbReference>
<dbReference type="Pfam" id="PF13802">
    <property type="entry name" value="Gal_mutarotas_2"/>
    <property type="match status" value="1"/>
</dbReference>
<dbReference type="GO" id="GO:0005975">
    <property type="term" value="P:carbohydrate metabolic process"/>
    <property type="evidence" value="ECO:0007669"/>
    <property type="project" value="InterPro"/>
</dbReference>
<evidence type="ECO:0000256" key="1">
    <source>
        <dbReference type="SAM" id="MobiDB-lite"/>
    </source>
</evidence>
<evidence type="ECO:0000313" key="4">
    <source>
        <dbReference type="EMBL" id="CAA9475071.1"/>
    </source>
</evidence>
<gene>
    <name evidence="4" type="ORF">AVDCRST_MAG85-243</name>
</gene>
<proteinExistence type="predicted"/>
<feature type="region of interest" description="Disordered" evidence="1">
    <location>
        <begin position="385"/>
        <end position="413"/>
    </location>
</feature>
<feature type="non-terminal residue" evidence="4">
    <location>
        <position position="413"/>
    </location>
</feature>
<feature type="compositionally biased region" description="Polar residues" evidence="1">
    <location>
        <begin position="403"/>
        <end position="413"/>
    </location>
</feature>
<dbReference type="Gene3D" id="2.60.40.1760">
    <property type="entry name" value="glycosyl hydrolase (family 31)"/>
    <property type="match status" value="1"/>
</dbReference>
<feature type="domain" description="Glycoside hydrolase family 31 N-terminal" evidence="3">
    <location>
        <begin position="102"/>
        <end position="194"/>
    </location>
</feature>
<dbReference type="CDD" id="cd14752">
    <property type="entry name" value="GH31_N"/>
    <property type="match status" value="1"/>
</dbReference>
<dbReference type="SUPFAM" id="SSF74650">
    <property type="entry name" value="Galactose mutarotase-like"/>
    <property type="match status" value="1"/>
</dbReference>
<keyword evidence="2" id="KW-0732">Signal</keyword>